<keyword evidence="3" id="KW-1185">Reference proteome</keyword>
<proteinExistence type="predicted"/>
<organism evidence="2 3">
    <name type="scientific">Plakobranchus ocellatus</name>
    <dbReference type="NCBI Taxonomy" id="259542"/>
    <lineage>
        <taxon>Eukaryota</taxon>
        <taxon>Metazoa</taxon>
        <taxon>Spiralia</taxon>
        <taxon>Lophotrochozoa</taxon>
        <taxon>Mollusca</taxon>
        <taxon>Gastropoda</taxon>
        <taxon>Heterobranchia</taxon>
        <taxon>Euthyneura</taxon>
        <taxon>Panpulmonata</taxon>
        <taxon>Sacoglossa</taxon>
        <taxon>Placobranchoidea</taxon>
        <taxon>Plakobranchidae</taxon>
        <taxon>Plakobranchus</taxon>
    </lineage>
</organism>
<evidence type="ECO:0000256" key="1">
    <source>
        <dbReference type="SAM" id="MobiDB-lite"/>
    </source>
</evidence>
<name>A0AAV4APD9_9GAST</name>
<dbReference type="Proteomes" id="UP000735302">
    <property type="component" value="Unassembled WGS sequence"/>
</dbReference>
<evidence type="ECO:0000313" key="3">
    <source>
        <dbReference type="Proteomes" id="UP000735302"/>
    </source>
</evidence>
<dbReference type="EMBL" id="BLXT01003952">
    <property type="protein sequence ID" value="GFO08413.1"/>
    <property type="molecule type" value="Genomic_DNA"/>
</dbReference>
<feature type="region of interest" description="Disordered" evidence="1">
    <location>
        <begin position="1"/>
        <end position="105"/>
    </location>
</feature>
<sequence>MWMRRFHREIRPASLASPQQGDLRLLGPPSGQGAGSGARTRARRVLADLRAESLTTVPPIHPGRGGGAGERGKGGGGGRKGGRGGGGGGGGKDKRKIKYTEAKEA</sequence>
<reference evidence="2 3" key="1">
    <citation type="journal article" date="2021" name="Elife">
        <title>Chloroplast acquisition without the gene transfer in kleptoplastic sea slugs, Plakobranchus ocellatus.</title>
        <authorList>
            <person name="Maeda T."/>
            <person name="Takahashi S."/>
            <person name="Yoshida T."/>
            <person name="Shimamura S."/>
            <person name="Takaki Y."/>
            <person name="Nagai Y."/>
            <person name="Toyoda A."/>
            <person name="Suzuki Y."/>
            <person name="Arimoto A."/>
            <person name="Ishii H."/>
            <person name="Satoh N."/>
            <person name="Nishiyama T."/>
            <person name="Hasebe M."/>
            <person name="Maruyama T."/>
            <person name="Minagawa J."/>
            <person name="Obokata J."/>
            <person name="Shigenobu S."/>
        </authorList>
    </citation>
    <scope>NUCLEOTIDE SEQUENCE [LARGE SCALE GENOMIC DNA]</scope>
</reference>
<dbReference type="AlphaFoldDB" id="A0AAV4APD9"/>
<comment type="caution">
    <text evidence="2">The sequence shown here is derived from an EMBL/GenBank/DDBJ whole genome shotgun (WGS) entry which is preliminary data.</text>
</comment>
<evidence type="ECO:0000313" key="2">
    <source>
        <dbReference type="EMBL" id="GFO08413.1"/>
    </source>
</evidence>
<feature type="compositionally biased region" description="Gly residues" evidence="1">
    <location>
        <begin position="63"/>
        <end position="90"/>
    </location>
</feature>
<accession>A0AAV4APD9</accession>
<gene>
    <name evidence="2" type="ORF">PoB_003491800</name>
</gene>
<protein>
    <submittedName>
        <fullName evidence="2">Uncharacterized protein</fullName>
    </submittedName>
</protein>